<evidence type="ECO:0000256" key="7">
    <source>
        <dbReference type="ARBA" id="ARBA00023069"/>
    </source>
</evidence>
<feature type="compositionally biased region" description="Basic residues" evidence="11">
    <location>
        <begin position="134"/>
        <end position="147"/>
    </location>
</feature>
<gene>
    <name evidence="13" type="primary">ORF34005</name>
    <name evidence="14" type="synonym">ORF34010</name>
</gene>
<dbReference type="GO" id="GO:0035869">
    <property type="term" value="C:ciliary transition zone"/>
    <property type="evidence" value="ECO:0007669"/>
    <property type="project" value="TreeGrafter"/>
</dbReference>
<name>A0A0B6YR63_9EUPU</name>
<feature type="transmembrane region" description="Helical" evidence="12">
    <location>
        <begin position="266"/>
        <end position="286"/>
    </location>
</feature>
<dbReference type="GO" id="GO:0060271">
    <property type="term" value="P:cilium assembly"/>
    <property type="evidence" value="ECO:0007669"/>
    <property type="project" value="TreeGrafter"/>
</dbReference>
<dbReference type="PANTHER" id="PTHR28388">
    <property type="entry name" value="TRANSMEMBRANE PROTEIN 237"/>
    <property type="match status" value="1"/>
</dbReference>
<comment type="subcellular location">
    <subcellularLocation>
        <location evidence="1">Cell projection</location>
        <location evidence="1">Cilium</location>
    </subcellularLocation>
    <subcellularLocation>
        <location evidence="2">Membrane</location>
        <topology evidence="2">Multi-pass membrane protein</topology>
    </subcellularLocation>
</comment>
<keyword evidence="8 12" id="KW-0472">Membrane</keyword>
<evidence type="ECO:0000256" key="4">
    <source>
        <dbReference type="ARBA" id="ARBA00022692"/>
    </source>
</evidence>
<dbReference type="EMBL" id="HACG01011863">
    <property type="protein sequence ID" value="CEK58728.1"/>
    <property type="molecule type" value="Transcribed_RNA"/>
</dbReference>
<dbReference type="InterPro" id="IPR029409">
    <property type="entry name" value="TMEM237"/>
</dbReference>
<evidence type="ECO:0000313" key="14">
    <source>
        <dbReference type="EMBL" id="CEK58729.1"/>
    </source>
</evidence>
<evidence type="ECO:0000313" key="13">
    <source>
        <dbReference type="EMBL" id="CEK58728.1"/>
    </source>
</evidence>
<evidence type="ECO:0000256" key="3">
    <source>
        <dbReference type="ARBA" id="ARBA00008783"/>
    </source>
</evidence>
<feature type="region of interest" description="Disordered" evidence="11">
    <location>
        <begin position="1"/>
        <end position="148"/>
    </location>
</feature>
<keyword evidence="9" id="KW-0966">Cell projection</keyword>
<proteinExistence type="inferred from homology"/>
<dbReference type="Pfam" id="PF15383">
    <property type="entry name" value="TMEM237"/>
    <property type="match status" value="1"/>
</dbReference>
<comment type="function">
    <text evidence="10">Component of the transition zone in primary cilia. Required for ciliogenesis.</text>
</comment>
<dbReference type="PANTHER" id="PTHR28388:SF1">
    <property type="entry name" value="TRANSMEMBRANE PROTEIN 237"/>
    <property type="match status" value="1"/>
</dbReference>
<comment type="similarity">
    <text evidence="3">Belongs to the TMEM237 family.</text>
</comment>
<feature type="non-terminal residue" evidence="13">
    <location>
        <position position="1"/>
    </location>
</feature>
<evidence type="ECO:0000256" key="1">
    <source>
        <dbReference type="ARBA" id="ARBA00004138"/>
    </source>
</evidence>
<feature type="compositionally biased region" description="Polar residues" evidence="11">
    <location>
        <begin position="110"/>
        <end position="133"/>
    </location>
</feature>
<keyword evidence="4 12" id="KW-0812">Transmembrane</keyword>
<organism evidence="13">
    <name type="scientific">Arion vulgaris</name>
    <dbReference type="NCBI Taxonomy" id="1028688"/>
    <lineage>
        <taxon>Eukaryota</taxon>
        <taxon>Metazoa</taxon>
        <taxon>Spiralia</taxon>
        <taxon>Lophotrochozoa</taxon>
        <taxon>Mollusca</taxon>
        <taxon>Gastropoda</taxon>
        <taxon>Heterobranchia</taxon>
        <taxon>Euthyneura</taxon>
        <taxon>Panpulmonata</taxon>
        <taxon>Eupulmonata</taxon>
        <taxon>Stylommatophora</taxon>
        <taxon>Helicina</taxon>
        <taxon>Arionoidea</taxon>
        <taxon>Arionidae</taxon>
        <taxon>Arion</taxon>
    </lineage>
</organism>
<evidence type="ECO:0000256" key="6">
    <source>
        <dbReference type="ARBA" id="ARBA00022989"/>
    </source>
</evidence>
<evidence type="ECO:0000256" key="2">
    <source>
        <dbReference type="ARBA" id="ARBA00004141"/>
    </source>
</evidence>
<dbReference type="GO" id="GO:0016020">
    <property type="term" value="C:membrane"/>
    <property type="evidence" value="ECO:0007669"/>
    <property type="project" value="UniProtKB-SubCell"/>
</dbReference>
<keyword evidence="5" id="KW-0970">Cilium biogenesis/degradation</keyword>
<dbReference type="EMBL" id="HACG01011864">
    <property type="protein sequence ID" value="CEK58729.1"/>
    <property type="molecule type" value="Transcribed_RNA"/>
</dbReference>
<keyword evidence="6 12" id="KW-1133">Transmembrane helix</keyword>
<protein>
    <recommendedName>
        <fullName evidence="15">Transmembrane protein 237</fullName>
    </recommendedName>
</protein>
<evidence type="ECO:0008006" key="15">
    <source>
        <dbReference type="Google" id="ProtNLM"/>
    </source>
</evidence>
<reference evidence="13" key="1">
    <citation type="submission" date="2014-12" db="EMBL/GenBank/DDBJ databases">
        <title>Insight into the proteome of Arion vulgaris.</title>
        <authorList>
            <person name="Aradska J."/>
            <person name="Bulat T."/>
            <person name="Smidak R."/>
            <person name="Sarate P."/>
            <person name="Gangsoo J."/>
            <person name="Sialana F."/>
            <person name="Bilban M."/>
            <person name="Lubec G."/>
        </authorList>
    </citation>
    <scope>NUCLEOTIDE SEQUENCE</scope>
    <source>
        <tissue evidence="13">Skin</tissue>
    </source>
</reference>
<evidence type="ECO:0000256" key="9">
    <source>
        <dbReference type="ARBA" id="ARBA00023273"/>
    </source>
</evidence>
<evidence type="ECO:0000256" key="10">
    <source>
        <dbReference type="ARBA" id="ARBA00025631"/>
    </source>
</evidence>
<evidence type="ECO:0000256" key="12">
    <source>
        <dbReference type="SAM" id="Phobius"/>
    </source>
</evidence>
<dbReference type="AlphaFoldDB" id="A0A0B6YR63"/>
<keyword evidence="7" id="KW-0969">Cilium</keyword>
<accession>A0A0B6YR63</accession>
<feature type="compositionally biased region" description="Polar residues" evidence="11">
    <location>
        <begin position="25"/>
        <end position="35"/>
    </location>
</feature>
<evidence type="ECO:0000256" key="5">
    <source>
        <dbReference type="ARBA" id="ARBA00022794"/>
    </source>
</evidence>
<evidence type="ECO:0000256" key="8">
    <source>
        <dbReference type="ARBA" id="ARBA00023136"/>
    </source>
</evidence>
<sequence length="440" mass="49269">SVTNMADDDVPVKRNKKKGLAPISQKGNADYNNIEAQPAKRKPKKRATNDSLSSPTPTEEIENHPVPRQRRKRSQSLVNDGEGRETPVSQITVSTPRKKKRKPKTDTENPNKSQLSDPDGQGSKTSLISTVTTPRKKGGKKKKKVKKAVGDVDDFRESPWAEDLRAVKDDIITGNGHAEGETEGEGTMEKEKNKPVISFITAPVLRSQPLDKIFIETSSKFKGQRKSTLMRQRVEEIRTIEPISATKKTTIDFAVGTHKIFRVITLFLHGLTAGLALWQLVIVFLLSSFSDDDFLEHYYRLSLPLQSSYYFLLVLCTVSACDRFDIGNPTPRFVLRALTMQNGAVSILLYLAAFILNIVAIRYDDRMYLYKEYANLFSDNNMKSDEIVTFKGINTARSILIILPWFVLSITPDSDRLGKSLKSGETGLEKEHEMAGMSSA</sequence>
<evidence type="ECO:0000256" key="11">
    <source>
        <dbReference type="SAM" id="MobiDB-lite"/>
    </source>
</evidence>
<feature type="transmembrane region" description="Helical" evidence="12">
    <location>
        <begin position="340"/>
        <end position="361"/>
    </location>
</feature>